<reference evidence="4 5" key="1">
    <citation type="submission" date="2017-09" db="EMBL/GenBank/DDBJ databases">
        <title>The diverse metabolic capabilities of V. boronicumulans make it an excellent choice for continued studies on novel biodegradation.</title>
        <authorList>
            <person name="Sun S."/>
        </authorList>
    </citation>
    <scope>NUCLEOTIDE SEQUENCE [LARGE SCALE GENOMIC DNA]</scope>
    <source>
        <strain evidence="4 5">J1</strain>
    </source>
</reference>
<comment type="similarity">
    <text evidence="2">Belongs to the band 7/mec-2 family.</text>
</comment>
<comment type="subcellular location">
    <subcellularLocation>
        <location evidence="1">Membrane</location>
        <topology evidence="1">Single-pass membrane protein</topology>
    </subcellularLocation>
</comment>
<dbReference type="CDD" id="cd13438">
    <property type="entry name" value="SPFH_eoslipins_u2"/>
    <property type="match status" value="1"/>
</dbReference>
<evidence type="ECO:0000256" key="2">
    <source>
        <dbReference type="ARBA" id="ARBA00008164"/>
    </source>
</evidence>
<dbReference type="RefSeq" id="WP_095746717.1">
    <property type="nucleotide sequence ID" value="NZ_CP023284.1"/>
</dbReference>
<organism evidence="4 5">
    <name type="scientific">Variovorax boronicumulans</name>
    <dbReference type="NCBI Taxonomy" id="436515"/>
    <lineage>
        <taxon>Bacteria</taxon>
        <taxon>Pseudomonadati</taxon>
        <taxon>Pseudomonadota</taxon>
        <taxon>Betaproteobacteria</taxon>
        <taxon>Burkholderiales</taxon>
        <taxon>Comamonadaceae</taxon>
        <taxon>Variovorax</taxon>
    </lineage>
</organism>
<dbReference type="PANTHER" id="PTHR10264:SF83">
    <property type="entry name" value="BLL5629 PROTEIN"/>
    <property type="match status" value="1"/>
</dbReference>
<protein>
    <recommendedName>
        <fullName evidence="3">Band 7 domain-containing protein</fullName>
    </recommendedName>
</protein>
<dbReference type="Gene3D" id="3.30.479.30">
    <property type="entry name" value="Band 7 domain"/>
    <property type="match status" value="1"/>
</dbReference>
<dbReference type="PRINTS" id="PR00721">
    <property type="entry name" value="STOMATIN"/>
</dbReference>
<dbReference type="PANTHER" id="PTHR10264">
    <property type="entry name" value="BAND 7 PROTEIN-RELATED"/>
    <property type="match status" value="1"/>
</dbReference>
<evidence type="ECO:0000313" key="4">
    <source>
        <dbReference type="EMBL" id="ATA56614.1"/>
    </source>
</evidence>
<dbReference type="Gene3D" id="6.10.250.2090">
    <property type="match status" value="1"/>
</dbReference>
<proteinExistence type="inferred from homology"/>
<dbReference type="EMBL" id="CP023284">
    <property type="protein sequence ID" value="ATA56614.1"/>
    <property type="molecule type" value="Genomic_DNA"/>
</dbReference>
<dbReference type="InterPro" id="IPR043202">
    <property type="entry name" value="Band-7_stomatin-like"/>
</dbReference>
<dbReference type="KEGG" id="vbo:CKY39_27800"/>
<name>A0A250DQQ4_9BURK</name>
<gene>
    <name evidence="4" type="ORF">CKY39_27800</name>
</gene>
<dbReference type="InterPro" id="IPR036013">
    <property type="entry name" value="Band_7/SPFH_dom_sf"/>
</dbReference>
<dbReference type="GO" id="GO:0005886">
    <property type="term" value="C:plasma membrane"/>
    <property type="evidence" value="ECO:0007669"/>
    <property type="project" value="InterPro"/>
</dbReference>
<evidence type="ECO:0000259" key="3">
    <source>
        <dbReference type="SMART" id="SM00244"/>
    </source>
</evidence>
<feature type="domain" description="Band 7" evidence="3">
    <location>
        <begin position="148"/>
        <end position="307"/>
    </location>
</feature>
<evidence type="ECO:0000313" key="5">
    <source>
        <dbReference type="Proteomes" id="UP000217154"/>
    </source>
</evidence>
<dbReference type="InterPro" id="IPR001107">
    <property type="entry name" value="Band_7"/>
</dbReference>
<dbReference type="Pfam" id="PF01145">
    <property type="entry name" value="Band_7"/>
    <property type="match status" value="1"/>
</dbReference>
<evidence type="ECO:0000256" key="1">
    <source>
        <dbReference type="ARBA" id="ARBA00004167"/>
    </source>
</evidence>
<sequence>MLGFTQFTVKKNERVLLLRNGDFEGLYAAGKYRVFTGFDTVQLERFSLAEPAFEHELADYFLAREPQLVQREFVQVSLGETEVGLRHEDGVLVQVLPPATRKLYWRGLREQRVDVIDVAADARLPAELLAKLQSVALRPRAVQGLEGVLLVQVPEFHAGVLTLEGQMQALLPPGNHGFWRFNRQVAVTSVDLRSQIAEVSGQEILTRDKVGLRLNLSAVWRFADVRQALAQMPKPAEHVYRELQFGLRAAVGEQTLDALLENKSAIDQTVLAQVRERLEGSGLVLESVGVKDIILPGEMKTILAQVVEAEKSAQANVIRRREETAATRSLLNTAKVMEGNPVALRMKELETLERVAERIDKISVVGGLDQVLNGLVTLRPNGS</sequence>
<dbReference type="AlphaFoldDB" id="A0A250DQQ4"/>
<dbReference type="SMART" id="SM00244">
    <property type="entry name" value="PHB"/>
    <property type="match status" value="1"/>
</dbReference>
<dbReference type="SUPFAM" id="SSF117892">
    <property type="entry name" value="Band 7/SPFH domain"/>
    <property type="match status" value="1"/>
</dbReference>
<dbReference type="InterPro" id="IPR001972">
    <property type="entry name" value="Stomatin_HflK_fam"/>
</dbReference>
<accession>A0A250DQQ4</accession>
<dbReference type="Proteomes" id="UP000217154">
    <property type="component" value="Chromosome"/>
</dbReference>